<evidence type="ECO:0000313" key="1">
    <source>
        <dbReference type="Ensembl" id="ENSCABP00000002001.1"/>
    </source>
</evidence>
<dbReference type="InterPro" id="IPR052434">
    <property type="entry name" value="Tectonic-like_complex_comp"/>
</dbReference>
<accession>A0A8C0G583</accession>
<evidence type="ECO:0000313" key="2">
    <source>
        <dbReference type="Proteomes" id="UP000694404"/>
    </source>
</evidence>
<protein>
    <submittedName>
        <fullName evidence="1">Coiled-coil and C2 domain containing 2A</fullName>
    </submittedName>
</protein>
<reference evidence="1" key="1">
    <citation type="submission" date="2025-08" db="UniProtKB">
        <authorList>
            <consortium name="Ensembl"/>
        </authorList>
    </citation>
    <scope>IDENTIFICATION</scope>
</reference>
<sequence>NLESLRLSYIKFALKNIDAVASIGTSGLTDMKKLAKWAAETKLDPNDPKNADLMQLIMVRAYLRRKGVGDACVPGFFRLEQLQQEFNFALDEELNRSKRFQLLQLRHREVAEFRNYKQVPLLEREITEKLFEVGCCLKLFKLCHLFKFPLLVSFLFEFKLIEEFRAYWAILVDILG</sequence>
<dbReference type="Proteomes" id="UP000694404">
    <property type="component" value="Unplaced"/>
</dbReference>
<dbReference type="GeneTree" id="ENSGT00940000155482"/>
<dbReference type="GO" id="GO:0035869">
    <property type="term" value="C:ciliary transition zone"/>
    <property type="evidence" value="ECO:0007669"/>
    <property type="project" value="TreeGrafter"/>
</dbReference>
<dbReference type="PANTHER" id="PTHR20837">
    <property type="entry name" value="CENTROSOMAL PROTEIN-RELATED"/>
    <property type="match status" value="1"/>
</dbReference>
<dbReference type="GO" id="GO:1905515">
    <property type="term" value="P:non-motile cilium assembly"/>
    <property type="evidence" value="ECO:0007669"/>
    <property type="project" value="TreeGrafter"/>
</dbReference>
<name>A0A8C0G583_CHEAB</name>
<reference evidence="1" key="2">
    <citation type="submission" date="2025-09" db="UniProtKB">
        <authorList>
            <consortium name="Ensembl"/>
        </authorList>
    </citation>
    <scope>IDENTIFICATION</scope>
</reference>
<dbReference type="GO" id="GO:1904491">
    <property type="term" value="P:protein localization to ciliary transition zone"/>
    <property type="evidence" value="ECO:0007669"/>
    <property type="project" value="TreeGrafter"/>
</dbReference>
<organism evidence="1 2">
    <name type="scientific">Chelonoidis abingdonii</name>
    <name type="common">Abingdon island giant tortoise</name>
    <name type="synonym">Testudo abingdonii</name>
    <dbReference type="NCBI Taxonomy" id="106734"/>
    <lineage>
        <taxon>Eukaryota</taxon>
        <taxon>Metazoa</taxon>
        <taxon>Chordata</taxon>
        <taxon>Craniata</taxon>
        <taxon>Vertebrata</taxon>
        <taxon>Euteleostomi</taxon>
        <taxon>Archelosauria</taxon>
        <taxon>Testudinata</taxon>
        <taxon>Testudines</taxon>
        <taxon>Cryptodira</taxon>
        <taxon>Durocryptodira</taxon>
        <taxon>Testudinoidea</taxon>
        <taxon>Testudinidae</taxon>
        <taxon>Chelonoidis</taxon>
    </lineage>
</organism>
<dbReference type="AlphaFoldDB" id="A0A8C0G583"/>
<gene>
    <name evidence="1" type="primary">CC2D2A</name>
</gene>
<keyword evidence="2" id="KW-1185">Reference proteome</keyword>
<proteinExistence type="predicted"/>
<dbReference type="Ensembl" id="ENSCABT00000002163.1">
    <property type="protein sequence ID" value="ENSCABP00000002001.1"/>
    <property type="gene ID" value="ENSCABG00000001465.1"/>
</dbReference>
<dbReference type="PANTHER" id="PTHR20837:SF7">
    <property type="entry name" value="COILED-COIL AND C2 DOMAIN-CONTAINING PROTEIN 2A"/>
    <property type="match status" value="1"/>
</dbReference>